<comment type="caution">
    <text evidence="1">The sequence shown here is derived from an EMBL/GenBank/DDBJ whole genome shotgun (WGS) entry which is preliminary data.</text>
</comment>
<evidence type="ECO:0000313" key="2">
    <source>
        <dbReference type="Proteomes" id="UP001589589"/>
    </source>
</evidence>
<dbReference type="Proteomes" id="UP001589589">
    <property type="component" value="Unassembled WGS sequence"/>
</dbReference>
<name>A0ABV5FMH5_9FLAO</name>
<proteinExistence type="predicted"/>
<accession>A0ABV5FMH5</accession>
<reference evidence="1 2" key="1">
    <citation type="submission" date="2024-09" db="EMBL/GenBank/DDBJ databases">
        <authorList>
            <person name="Sun Q."/>
            <person name="Mori K."/>
        </authorList>
    </citation>
    <scope>NUCLEOTIDE SEQUENCE [LARGE SCALE GENOMIC DNA]</scope>
    <source>
        <strain evidence="1 2">CECT 7908</strain>
    </source>
</reference>
<evidence type="ECO:0000313" key="1">
    <source>
        <dbReference type="EMBL" id="MFB9064738.1"/>
    </source>
</evidence>
<protein>
    <recommendedName>
        <fullName evidence="3">Lipoprotein</fullName>
    </recommendedName>
</protein>
<sequence>MIKKVILMSLVLSQLTISCSSDNDETKTETEIEQTLADQIANILKQPYSSLNPADQKIKLEAEANEMLVQLDKSKSSGAIEAMENLEKLLDISPVDVFGGKNGNKVEDILKVADVYGIYTWSNTNKNWEKTTSTTYLKFIFPAKTNETENNATFSAKSVSSEIKVKMTDSYGYWSYPKIGDPIYTVGVDDYFFLPLSADATLTINNLPIASFTQTAKYANGKEIPTDFAYKVTLNDGYTWEMSGTKATTNTSKASFAYNGKNLVEFNAGSTAQIDALIDNPELAEYRGKANGLIQLMDNFVIIADIDLVAETIDDKALRDLEYPTYPSSTKDPKNDYKAFYTDQNTYRRKLSEATATNFNKNIKLTLVSKKDGTKIANVIMRSERQREDNVIDLPVWNEEYEYWSSWNEGGETFTRHYFEEVYYLKFNDNTQIAMSAYFSEGFENLHTKFDDFLKNFTDRNN</sequence>
<gene>
    <name evidence="1" type="ORF">ACFFUQ_11970</name>
</gene>
<organism evidence="1 2">
    <name type="scientific">Flavobacterium branchiarum</name>
    <dbReference type="NCBI Taxonomy" id="1114870"/>
    <lineage>
        <taxon>Bacteria</taxon>
        <taxon>Pseudomonadati</taxon>
        <taxon>Bacteroidota</taxon>
        <taxon>Flavobacteriia</taxon>
        <taxon>Flavobacteriales</taxon>
        <taxon>Flavobacteriaceae</taxon>
        <taxon>Flavobacterium</taxon>
    </lineage>
</organism>
<dbReference type="EMBL" id="JBHMEX010000032">
    <property type="protein sequence ID" value="MFB9064738.1"/>
    <property type="molecule type" value="Genomic_DNA"/>
</dbReference>
<dbReference type="RefSeq" id="WP_290266972.1">
    <property type="nucleotide sequence ID" value="NZ_JAUFQQ010000005.1"/>
</dbReference>
<evidence type="ECO:0008006" key="3">
    <source>
        <dbReference type="Google" id="ProtNLM"/>
    </source>
</evidence>
<keyword evidence="2" id="KW-1185">Reference proteome</keyword>
<dbReference type="PROSITE" id="PS51257">
    <property type="entry name" value="PROKAR_LIPOPROTEIN"/>
    <property type="match status" value="1"/>
</dbReference>